<dbReference type="SMART" id="SM00843">
    <property type="entry name" value="Ftsk_gamma"/>
    <property type="match status" value="1"/>
</dbReference>
<accession>G9YP39</accession>
<dbReference type="InterPro" id="IPR036390">
    <property type="entry name" value="WH_DNA-bd_sf"/>
</dbReference>
<dbReference type="InterPro" id="IPR011335">
    <property type="entry name" value="Restrct_endonuc-II-like"/>
</dbReference>
<reference evidence="3 4" key="1">
    <citation type="submission" date="2011-08" db="EMBL/GenBank/DDBJ databases">
        <authorList>
            <person name="Weinstock G."/>
            <person name="Sodergren E."/>
            <person name="Clifton S."/>
            <person name="Fulton L."/>
            <person name="Fulton B."/>
            <person name="Courtney L."/>
            <person name="Fronick C."/>
            <person name="Harrison M."/>
            <person name="Strong C."/>
            <person name="Farmer C."/>
            <person name="Delahaunty K."/>
            <person name="Markovic C."/>
            <person name="Hall O."/>
            <person name="Minx P."/>
            <person name="Tomlinson C."/>
            <person name="Mitreva M."/>
            <person name="Hou S."/>
            <person name="Chen J."/>
            <person name="Wollam A."/>
            <person name="Pepin K.H."/>
            <person name="Johnson M."/>
            <person name="Bhonagiri V."/>
            <person name="Zhang X."/>
            <person name="Suruliraj S."/>
            <person name="Warren W."/>
            <person name="Chinwalla A."/>
            <person name="Mardis E.R."/>
            <person name="Wilson R.K."/>
        </authorList>
    </citation>
    <scope>NUCLEOTIDE SEQUENCE [LARGE SCALE GENOMIC DNA]</scope>
    <source>
        <strain evidence="3 4">ATCC 29863</strain>
    </source>
</reference>
<evidence type="ECO:0000313" key="4">
    <source>
        <dbReference type="Proteomes" id="UP000004459"/>
    </source>
</evidence>
<feature type="domain" description="FtsK gamma" evidence="2">
    <location>
        <begin position="106"/>
        <end position="171"/>
    </location>
</feature>
<evidence type="ECO:0000256" key="1">
    <source>
        <dbReference type="SAM" id="Phobius"/>
    </source>
</evidence>
<dbReference type="Proteomes" id="UP000004459">
    <property type="component" value="Unassembled WGS sequence"/>
</dbReference>
<dbReference type="GO" id="GO:0015666">
    <property type="term" value="F:restriction endodeoxyribonuclease activity"/>
    <property type="evidence" value="ECO:0007669"/>
    <property type="project" value="TreeGrafter"/>
</dbReference>
<evidence type="ECO:0000313" key="3">
    <source>
        <dbReference type="EMBL" id="EHM52934.1"/>
    </source>
</evidence>
<evidence type="ECO:0000259" key="2">
    <source>
        <dbReference type="SMART" id="SM00843"/>
    </source>
</evidence>
<dbReference type="Gene3D" id="3.40.1350.10">
    <property type="match status" value="1"/>
</dbReference>
<organism evidence="3 4">
    <name type="scientific">Flavonifractor plautii ATCC 29863</name>
    <dbReference type="NCBI Taxonomy" id="411475"/>
    <lineage>
        <taxon>Bacteria</taxon>
        <taxon>Bacillati</taxon>
        <taxon>Bacillota</taxon>
        <taxon>Clostridia</taxon>
        <taxon>Eubacteriales</taxon>
        <taxon>Oscillospiraceae</taxon>
        <taxon>Flavonifractor</taxon>
    </lineage>
</organism>
<dbReference type="GO" id="GO:0009307">
    <property type="term" value="P:DNA restriction-modification system"/>
    <property type="evidence" value="ECO:0007669"/>
    <property type="project" value="InterPro"/>
</dbReference>
<protein>
    <submittedName>
        <fullName evidence="3">Ftsk gamma domain protein</fullName>
    </submittedName>
</protein>
<dbReference type="GeneID" id="63974412"/>
<dbReference type="SUPFAM" id="SSF46785">
    <property type="entry name" value="Winged helix' DNA-binding domain"/>
    <property type="match status" value="1"/>
</dbReference>
<dbReference type="InterPro" id="IPR011856">
    <property type="entry name" value="tRNA_endonuc-like_dom_sf"/>
</dbReference>
<dbReference type="InterPro" id="IPR007560">
    <property type="entry name" value="Restrct_endonuc_IV_Mrr"/>
</dbReference>
<dbReference type="PANTHER" id="PTHR30015:SF6">
    <property type="entry name" value="SLL1429 PROTEIN"/>
    <property type="match status" value="1"/>
</dbReference>
<dbReference type="Pfam" id="PF09397">
    <property type="entry name" value="FtsK_gamma"/>
    <property type="match status" value="1"/>
</dbReference>
<sequence length="332" mass="36534">MISTEIFVFILAVLIAIVSTLCIALLGVVKRKGNGTKNGSTGEPAGKLYNDDAGQILNEPEAYTENHSEIHTPLQGSPTEKAIGDIQISLPMSEDGKPPILEHFAEGRFVDHLDKAIRGFFRDGGISVGSIQRSVGAGYTQAATYMDRLESAGVISGPGDSGDRKFFITEEEWEKVLRKKLLSYPYILEEVTVSKIISRLSDDVHILHSSSLQDVDRMDGTAFEYWCASILRSIGYEDVEVTPGSGDQGVDIIAKKEDVLFGFQCKCYSVDIGNTPIQEIYAGLRYYKLHVGCVITNRYFSAGAIELAKATNVILWDRGKLELILKKINETQ</sequence>
<name>G9YP39_FLAPL</name>
<dbReference type="RefSeq" id="WP_007489660.1">
    <property type="nucleotide sequence ID" value="NZ_JH417694.1"/>
</dbReference>
<dbReference type="SUPFAM" id="SSF52980">
    <property type="entry name" value="Restriction endonuclease-like"/>
    <property type="match status" value="1"/>
</dbReference>
<dbReference type="PANTHER" id="PTHR30015">
    <property type="entry name" value="MRR RESTRICTION SYSTEM PROTEIN"/>
    <property type="match status" value="1"/>
</dbReference>
<gene>
    <name evidence="3" type="ORF">HMPREF0372_01268</name>
</gene>
<comment type="caution">
    <text evidence="3">The sequence shown here is derived from an EMBL/GenBank/DDBJ whole genome shotgun (WGS) entry which is preliminary data.</text>
</comment>
<keyword evidence="1" id="KW-0812">Transmembrane</keyword>
<feature type="transmembrane region" description="Helical" evidence="1">
    <location>
        <begin position="6"/>
        <end position="29"/>
    </location>
</feature>
<dbReference type="Gene3D" id="1.10.10.10">
    <property type="entry name" value="Winged helix-like DNA-binding domain superfamily/Winged helix DNA-binding domain"/>
    <property type="match status" value="1"/>
</dbReference>
<dbReference type="HOGENOM" id="CLU_836136_0_0_9"/>
<dbReference type="InterPro" id="IPR036388">
    <property type="entry name" value="WH-like_DNA-bd_sf"/>
</dbReference>
<keyword evidence="1" id="KW-0472">Membrane</keyword>
<keyword evidence="1" id="KW-1133">Transmembrane helix</keyword>
<dbReference type="AlphaFoldDB" id="G9YP39"/>
<dbReference type="InterPro" id="IPR052906">
    <property type="entry name" value="Type_IV_Methyl-Rstrct_Enzyme"/>
</dbReference>
<dbReference type="GO" id="GO:0003677">
    <property type="term" value="F:DNA binding"/>
    <property type="evidence" value="ECO:0007669"/>
    <property type="project" value="InterPro"/>
</dbReference>
<dbReference type="Pfam" id="PF04471">
    <property type="entry name" value="Mrr_cat"/>
    <property type="match status" value="1"/>
</dbReference>
<dbReference type="EMBL" id="AGCK01000088">
    <property type="protein sequence ID" value="EHM52934.1"/>
    <property type="molecule type" value="Genomic_DNA"/>
</dbReference>
<dbReference type="InterPro" id="IPR018541">
    <property type="entry name" value="Ftsk_gamma"/>
</dbReference>
<proteinExistence type="predicted"/>